<protein>
    <submittedName>
        <fullName evidence="2">Uncharacterized protein</fullName>
    </submittedName>
</protein>
<dbReference type="KEGG" id="csn:Cyast_1033"/>
<dbReference type="HOGENOM" id="CLU_1400461_0_0_3"/>
<evidence type="ECO:0000313" key="3">
    <source>
        <dbReference type="Proteomes" id="UP000010483"/>
    </source>
</evidence>
<name>K9YKK7_CYASC</name>
<keyword evidence="3" id="KW-1185">Reference proteome</keyword>
<gene>
    <name evidence="2" type="ordered locus">Cyast_1033</name>
</gene>
<dbReference type="eggNOG" id="ENOG5032SRP">
    <property type="taxonomic scope" value="Bacteria"/>
</dbReference>
<proteinExistence type="predicted"/>
<evidence type="ECO:0000313" key="2">
    <source>
        <dbReference type="EMBL" id="AFZ47002.1"/>
    </source>
</evidence>
<dbReference type="EMBL" id="CP003940">
    <property type="protein sequence ID" value="AFZ47002.1"/>
    <property type="molecule type" value="Genomic_DNA"/>
</dbReference>
<feature type="chain" id="PRO_5003938488" evidence="1">
    <location>
        <begin position="23"/>
        <end position="188"/>
    </location>
</feature>
<dbReference type="Proteomes" id="UP000010483">
    <property type="component" value="Chromosome"/>
</dbReference>
<feature type="signal peptide" evidence="1">
    <location>
        <begin position="1"/>
        <end position="22"/>
    </location>
</feature>
<organism evidence="2 3">
    <name type="scientific">Cyanobacterium stanieri (strain ATCC 29140 / PCC 7202)</name>
    <dbReference type="NCBI Taxonomy" id="292563"/>
    <lineage>
        <taxon>Bacteria</taxon>
        <taxon>Bacillati</taxon>
        <taxon>Cyanobacteriota</taxon>
        <taxon>Cyanophyceae</taxon>
        <taxon>Oscillatoriophycideae</taxon>
        <taxon>Chroococcales</taxon>
        <taxon>Geminocystaceae</taxon>
        <taxon>Cyanobacterium</taxon>
    </lineage>
</organism>
<reference evidence="3" key="1">
    <citation type="journal article" date="2013" name="Proc. Natl. Acad. Sci. U.S.A.">
        <title>Improving the coverage of the cyanobacterial phylum using diversity-driven genome sequencing.</title>
        <authorList>
            <person name="Shih P.M."/>
            <person name="Wu D."/>
            <person name="Latifi A."/>
            <person name="Axen S.D."/>
            <person name="Fewer D.P."/>
            <person name="Talla E."/>
            <person name="Calteau A."/>
            <person name="Cai F."/>
            <person name="Tandeau de Marsac N."/>
            <person name="Rippka R."/>
            <person name="Herdman M."/>
            <person name="Sivonen K."/>
            <person name="Coursin T."/>
            <person name="Laurent T."/>
            <person name="Goodwin L."/>
            <person name="Nolan M."/>
            <person name="Davenport K.W."/>
            <person name="Han C.S."/>
            <person name="Rubin E.M."/>
            <person name="Eisen J.A."/>
            <person name="Woyke T."/>
            <person name="Gugger M."/>
            <person name="Kerfeld C.A."/>
        </authorList>
    </citation>
    <scope>NUCLEOTIDE SEQUENCE [LARGE SCALE GENOMIC DNA]</scope>
    <source>
        <strain evidence="3">ATCC 29140 / PCC 7202</strain>
    </source>
</reference>
<dbReference type="BioCyc" id="CSTA292563:G1353-1038-MONOMER"/>
<sequence length="188" mass="21733">MINKILPLALLLTSFSNISVQAQINPSPVNQDSRVPWSEVVEDPFDGNIVYDKDFGSNHATVSSWTRNDIRLSYFQREQEIVSYRNVRRTRRVWRKDRYVEEVYWDTEPVYRSYWVSNSPEQILFAIDGVVYRYDGGSVPDELASALAHAPEGNMRIRLVWQNQRTQDVMIGGGTVKAWKTIFGTPTN</sequence>
<dbReference type="STRING" id="292563.Cyast_1033"/>
<evidence type="ECO:0000256" key="1">
    <source>
        <dbReference type="SAM" id="SignalP"/>
    </source>
</evidence>
<keyword evidence="1" id="KW-0732">Signal</keyword>
<accession>K9YKK7</accession>
<dbReference type="AlphaFoldDB" id="K9YKK7"/>